<gene>
    <name evidence="2" type="ORF">G3T38_18700</name>
</gene>
<comment type="caution">
    <text evidence="2">The sequence shown here is derived from an EMBL/GenBank/DDBJ whole genome shotgun (WGS) entry which is preliminary data.</text>
</comment>
<dbReference type="EMBL" id="JAAGXA010000017">
    <property type="protein sequence ID" value="NEN80291.1"/>
    <property type="molecule type" value="Genomic_DNA"/>
</dbReference>
<protein>
    <submittedName>
        <fullName evidence="2">Uncharacterized protein</fullName>
    </submittedName>
</protein>
<name>A0A6P0HNS7_9ACTN</name>
<keyword evidence="3" id="KW-1185">Reference proteome</keyword>
<dbReference type="Proteomes" id="UP000468687">
    <property type="component" value="Unassembled WGS sequence"/>
</dbReference>
<reference evidence="2 3" key="1">
    <citation type="journal article" date="2014" name="Int. J. Syst. Evol. Microbiol.">
        <title>Nocardioides zeae sp. nov., isolated from the stem of Zea mays.</title>
        <authorList>
            <person name="Glaeser S.P."/>
            <person name="McInroy J.A."/>
            <person name="Busse H.J."/>
            <person name="Kampfer P."/>
        </authorList>
    </citation>
    <scope>NUCLEOTIDE SEQUENCE [LARGE SCALE GENOMIC DNA]</scope>
    <source>
        <strain evidence="2 3">JCM 30728</strain>
    </source>
</reference>
<sequence>MRILLGLVSAACLLVFAAFLFLHVANVVGYSAEGTDTDITCTTPVPAQNTPTIQRCVGREEAGAAISNAVYGGAALVAGAGFAVAAAVAGWPKQPPAQVVMQAPAGQRPGPGPRSDLRPDLRPDQGPDQRR</sequence>
<dbReference type="RefSeq" id="WP_163774085.1">
    <property type="nucleotide sequence ID" value="NZ_JAAGXA010000017.1"/>
</dbReference>
<feature type="compositionally biased region" description="Basic and acidic residues" evidence="1">
    <location>
        <begin position="115"/>
        <end position="131"/>
    </location>
</feature>
<proteinExistence type="predicted"/>
<evidence type="ECO:0000256" key="1">
    <source>
        <dbReference type="SAM" id="MobiDB-lite"/>
    </source>
</evidence>
<feature type="region of interest" description="Disordered" evidence="1">
    <location>
        <begin position="97"/>
        <end position="131"/>
    </location>
</feature>
<evidence type="ECO:0000313" key="2">
    <source>
        <dbReference type="EMBL" id="NEN80291.1"/>
    </source>
</evidence>
<accession>A0A6P0HNS7</accession>
<organism evidence="2 3">
    <name type="scientific">Nocardioides zeae</name>
    <dbReference type="NCBI Taxonomy" id="1457234"/>
    <lineage>
        <taxon>Bacteria</taxon>
        <taxon>Bacillati</taxon>
        <taxon>Actinomycetota</taxon>
        <taxon>Actinomycetes</taxon>
        <taxon>Propionibacteriales</taxon>
        <taxon>Nocardioidaceae</taxon>
        <taxon>Nocardioides</taxon>
    </lineage>
</organism>
<dbReference type="AlphaFoldDB" id="A0A6P0HNS7"/>
<evidence type="ECO:0000313" key="3">
    <source>
        <dbReference type="Proteomes" id="UP000468687"/>
    </source>
</evidence>